<sequence>MTSAKYMLLTIGLLGAITAGLTAGIVMYALGAAALGAVGTGAGACGVVAGLFFAGVAAFR</sequence>
<organism evidence="2 3">
    <name type="scientific">Streptomyces longisporoflavus</name>
    <dbReference type="NCBI Taxonomy" id="28044"/>
    <lineage>
        <taxon>Bacteria</taxon>
        <taxon>Bacillati</taxon>
        <taxon>Actinomycetota</taxon>
        <taxon>Actinomycetes</taxon>
        <taxon>Kitasatosporales</taxon>
        <taxon>Streptomycetaceae</taxon>
        <taxon>Streptomyces</taxon>
    </lineage>
</organism>
<accession>A0ABW7R334</accession>
<dbReference type="RefSeq" id="WP_397718692.1">
    <property type="nucleotide sequence ID" value="NZ_JBIRGN010000014.1"/>
</dbReference>
<proteinExistence type="predicted"/>
<keyword evidence="3" id="KW-1185">Reference proteome</keyword>
<name>A0ABW7R334_9ACTN</name>
<evidence type="ECO:0000256" key="1">
    <source>
        <dbReference type="SAM" id="Phobius"/>
    </source>
</evidence>
<feature type="transmembrane region" description="Helical" evidence="1">
    <location>
        <begin position="7"/>
        <end position="30"/>
    </location>
</feature>
<reference evidence="2 3" key="1">
    <citation type="submission" date="2024-10" db="EMBL/GenBank/DDBJ databases">
        <title>The Natural Products Discovery Center: Release of the First 8490 Sequenced Strains for Exploring Actinobacteria Biosynthetic Diversity.</title>
        <authorList>
            <person name="Kalkreuter E."/>
            <person name="Kautsar S.A."/>
            <person name="Yang D."/>
            <person name="Bader C.D."/>
            <person name="Teijaro C.N."/>
            <person name="Fluegel L."/>
            <person name="Davis C.M."/>
            <person name="Simpson J.R."/>
            <person name="Lauterbach L."/>
            <person name="Steele A.D."/>
            <person name="Gui C."/>
            <person name="Meng S."/>
            <person name="Li G."/>
            <person name="Viehrig K."/>
            <person name="Ye F."/>
            <person name="Su P."/>
            <person name="Kiefer A.F."/>
            <person name="Nichols A."/>
            <person name="Cepeda A.J."/>
            <person name="Yan W."/>
            <person name="Fan B."/>
            <person name="Jiang Y."/>
            <person name="Adhikari A."/>
            <person name="Zheng C.-J."/>
            <person name="Schuster L."/>
            <person name="Cowan T.M."/>
            <person name="Smanski M.J."/>
            <person name="Chevrette M.G."/>
            <person name="De Carvalho L.P.S."/>
            <person name="Shen B."/>
        </authorList>
    </citation>
    <scope>NUCLEOTIDE SEQUENCE [LARGE SCALE GENOMIC DNA]</scope>
    <source>
        <strain evidence="2 3">NPDC017990</strain>
    </source>
</reference>
<keyword evidence="1" id="KW-1133">Transmembrane helix</keyword>
<evidence type="ECO:0000313" key="2">
    <source>
        <dbReference type="EMBL" id="MFH8551662.1"/>
    </source>
</evidence>
<keyword evidence="1" id="KW-0812">Transmembrane</keyword>
<dbReference type="EMBL" id="JBIRGQ010000014">
    <property type="protein sequence ID" value="MFH8551662.1"/>
    <property type="molecule type" value="Genomic_DNA"/>
</dbReference>
<keyword evidence="1" id="KW-0472">Membrane</keyword>
<protein>
    <submittedName>
        <fullName evidence="2">Uncharacterized protein</fullName>
    </submittedName>
</protein>
<comment type="caution">
    <text evidence="2">The sequence shown here is derived from an EMBL/GenBank/DDBJ whole genome shotgun (WGS) entry which is preliminary data.</text>
</comment>
<evidence type="ECO:0000313" key="3">
    <source>
        <dbReference type="Proteomes" id="UP001610818"/>
    </source>
</evidence>
<dbReference type="Proteomes" id="UP001610818">
    <property type="component" value="Unassembled WGS sequence"/>
</dbReference>
<feature type="transmembrane region" description="Helical" evidence="1">
    <location>
        <begin position="36"/>
        <end position="59"/>
    </location>
</feature>
<gene>
    <name evidence="2" type="ORF">ACH4F9_42465</name>
</gene>